<dbReference type="Proteomes" id="UP001632037">
    <property type="component" value="Unassembled WGS sequence"/>
</dbReference>
<gene>
    <name evidence="2" type="ORF">V7S43_004083</name>
</gene>
<sequence length="424" mass="48122">MFLVLVVCIFWTGWLIFVELAPNKAANLLMNTGAYDNGEFWLINDPNPQMTVAGAIGLALVGVYYVAVMIRMLFWRNKLFNLAFLSRPEPLFTSYLCSVVPSYSVIRVRWSELTSFEGKNRKTWNAFLKLIDLVIEIIALRQLLQSGSPIGITYSFATFLAVNSLSCVVNVITDRFSALTEVFIDSIFDLCAAVVFPIGTLVYCYYNFDFDRQVYLTYLDKLPPGSFEHLARSFADPSEIALFRVCFDSLRISSVLDFVLRISMNLTFCYRFERVMVALVWTRHRKFLSRGSKMILPVIPTPNAQNPVPKGVTAVFIAISLIALMSTNKAITDSTNLCSPHPECVVYAHQWETDDENCPCLILIDIDLAPKYYDEWIHPVNAYDKVKALAASGMLTSLQVINRQLLEFPEDIRRCRGLKTMYVG</sequence>
<keyword evidence="1" id="KW-1133">Transmembrane helix</keyword>
<keyword evidence="1" id="KW-0812">Transmembrane</keyword>
<feature type="transmembrane region" description="Helical" evidence="1">
    <location>
        <begin position="187"/>
        <end position="206"/>
    </location>
</feature>
<name>A0ABD3FVY4_9STRA</name>
<evidence type="ECO:0000256" key="1">
    <source>
        <dbReference type="SAM" id="Phobius"/>
    </source>
</evidence>
<comment type="caution">
    <text evidence="2">The sequence shown here is derived from an EMBL/GenBank/DDBJ whole genome shotgun (WGS) entry which is preliminary data.</text>
</comment>
<keyword evidence="3" id="KW-1185">Reference proteome</keyword>
<dbReference type="AlphaFoldDB" id="A0ABD3FVY4"/>
<dbReference type="EMBL" id="JBIMZQ010000006">
    <property type="protein sequence ID" value="KAL3670898.1"/>
    <property type="molecule type" value="Genomic_DNA"/>
</dbReference>
<evidence type="ECO:0008006" key="4">
    <source>
        <dbReference type="Google" id="ProtNLM"/>
    </source>
</evidence>
<reference evidence="2 3" key="1">
    <citation type="submission" date="2024-09" db="EMBL/GenBank/DDBJ databases">
        <title>Genome sequencing and assembly of Phytophthora oleae, isolate VK10A, causative agent of rot of olive drupes.</title>
        <authorList>
            <person name="Conti Taguali S."/>
            <person name="Riolo M."/>
            <person name="La Spada F."/>
            <person name="Cacciola S.O."/>
            <person name="Dionisio G."/>
        </authorList>
    </citation>
    <scope>NUCLEOTIDE SEQUENCE [LARGE SCALE GENOMIC DNA]</scope>
    <source>
        <strain evidence="2 3">VK10A</strain>
    </source>
</reference>
<feature type="transmembrane region" description="Helical" evidence="1">
    <location>
        <begin position="49"/>
        <end position="70"/>
    </location>
</feature>
<organism evidence="2 3">
    <name type="scientific">Phytophthora oleae</name>
    <dbReference type="NCBI Taxonomy" id="2107226"/>
    <lineage>
        <taxon>Eukaryota</taxon>
        <taxon>Sar</taxon>
        <taxon>Stramenopiles</taxon>
        <taxon>Oomycota</taxon>
        <taxon>Peronosporomycetes</taxon>
        <taxon>Peronosporales</taxon>
        <taxon>Peronosporaceae</taxon>
        <taxon>Phytophthora</taxon>
    </lineage>
</organism>
<evidence type="ECO:0000313" key="3">
    <source>
        <dbReference type="Proteomes" id="UP001632037"/>
    </source>
</evidence>
<accession>A0ABD3FVY4</accession>
<feature type="transmembrane region" description="Helical" evidence="1">
    <location>
        <begin position="151"/>
        <end position="172"/>
    </location>
</feature>
<keyword evidence="1" id="KW-0472">Membrane</keyword>
<evidence type="ECO:0000313" key="2">
    <source>
        <dbReference type="EMBL" id="KAL3670898.1"/>
    </source>
</evidence>
<proteinExistence type="predicted"/>
<protein>
    <recommendedName>
        <fullName evidence="4">EXS domain-containing protein</fullName>
    </recommendedName>
</protein>